<gene>
    <name evidence="1" type="ORF">SEMRO_568_G168110.1</name>
</gene>
<comment type="caution">
    <text evidence="1">The sequence shown here is derived from an EMBL/GenBank/DDBJ whole genome shotgun (WGS) entry which is preliminary data.</text>
</comment>
<dbReference type="Proteomes" id="UP001153069">
    <property type="component" value="Unassembled WGS sequence"/>
</dbReference>
<protein>
    <submittedName>
        <fullName evidence="1">Uncharacterized protein</fullName>
    </submittedName>
</protein>
<accession>A0A9N8HI24</accession>
<evidence type="ECO:0000313" key="2">
    <source>
        <dbReference type="Proteomes" id="UP001153069"/>
    </source>
</evidence>
<name>A0A9N8HI24_9STRA</name>
<dbReference type="EMBL" id="CAICTM010000567">
    <property type="protein sequence ID" value="CAB9513040.1"/>
    <property type="molecule type" value="Genomic_DNA"/>
</dbReference>
<dbReference type="OrthoDB" id="54001at2759"/>
<evidence type="ECO:0000313" key="1">
    <source>
        <dbReference type="EMBL" id="CAB9513040.1"/>
    </source>
</evidence>
<dbReference type="AlphaFoldDB" id="A0A9N8HI24"/>
<sequence>MSFSSVWVQLYYEGKKEAVGEPFPAHEADLKPGREWNVAELKAAAMPGLDPPSLAMVKVYPPGTTSFTKVNSIRPGRKLANLIEEFEKEKTPPTSDDHPFIVVAPANGLGRNDDTLERIERKLDDMATVAMGMSEATQNFTRELLGAKGIVFKTLPVCTEVLDVTFSNRIYNWGEKEDEKDGQPGCKSMLEHELLPLSLAGRTLGIFDVRGLALPEIHEGKRKSNGFSDLAIGDLESLSLPDTRDLTFGLSAALIELKTGKAALKQGQLLLQLVSFSTISNTQKGVVVLGTDCATKWRLVYFTKSNEITMQQYTCGKKCLDDLSLFIQGSTEKGVALAPSPLPTVTETEFLEGAEDSANTSAYLDAVAHHLAGLFPSEREALTPTVDENRNPPPMIYL</sequence>
<organism evidence="1 2">
    <name type="scientific">Seminavis robusta</name>
    <dbReference type="NCBI Taxonomy" id="568900"/>
    <lineage>
        <taxon>Eukaryota</taxon>
        <taxon>Sar</taxon>
        <taxon>Stramenopiles</taxon>
        <taxon>Ochrophyta</taxon>
        <taxon>Bacillariophyta</taxon>
        <taxon>Bacillariophyceae</taxon>
        <taxon>Bacillariophycidae</taxon>
        <taxon>Naviculales</taxon>
        <taxon>Naviculaceae</taxon>
        <taxon>Seminavis</taxon>
    </lineage>
</organism>
<reference evidence="1" key="1">
    <citation type="submission" date="2020-06" db="EMBL/GenBank/DDBJ databases">
        <authorList>
            <consortium name="Plant Systems Biology data submission"/>
        </authorList>
    </citation>
    <scope>NUCLEOTIDE SEQUENCE</scope>
    <source>
        <strain evidence="1">D6</strain>
    </source>
</reference>
<keyword evidence="2" id="KW-1185">Reference proteome</keyword>
<proteinExistence type="predicted"/>